<dbReference type="SMART" id="SM00256">
    <property type="entry name" value="FBOX"/>
    <property type="match status" value="1"/>
</dbReference>
<dbReference type="SUPFAM" id="SSF81383">
    <property type="entry name" value="F-box domain"/>
    <property type="match status" value="1"/>
</dbReference>
<dbReference type="Pfam" id="PF08268">
    <property type="entry name" value="FBA_3"/>
    <property type="match status" value="1"/>
</dbReference>
<dbReference type="RefSeq" id="XP_018435291.1">
    <property type="nucleotide sequence ID" value="XM_018579789.2"/>
</dbReference>
<dbReference type="InterPro" id="IPR017451">
    <property type="entry name" value="F-box-assoc_interact_dom"/>
</dbReference>
<evidence type="ECO:0000313" key="5">
    <source>
        <dbReference type="RefSeq" id="XP_056851590.1"/>
    </source>
</evidence>
<evidence type="ECO:0000256" key="1">
    <source>
        <dbReference type="SAM" id="MobiDB-lite"/>
    </source>
</evidence>
<dbReference type="OrthoDB" id="1078980at2759"/>
<dbReference type="KEGG" id="rsz:130500673"/>
<dbReference type="KEGG" id="rsz:130505999"/>
<dbReference type="Pfam" id="PF00646">
    <property type="entry name" value="F-box"/>
    <property type="match status" value="1"/>
</dbReference>
<organism evidence="3 4">
    <name type="scientific">Raphanus sativus</name>
    <name type="common">Radish</name>
    <name type="synonym">Raphanus raphanistrum var. sativus</name>
    <dbReference type="NCBI Taxonomy" id="3726"/>
    <lineage>
        <taxon>Eukaryota</taxon>
        <taxon>Viridiplantae</taxon>
        <taxon>Streptophyta</taxon>
        <taxon>Embryophyta</taxon>
        <taxon>Tracheophyta</taxon>
        <taxon>Spermatophyta</taxon>
        <taxon>Magnoliopsida</taxon>
        <taxon>eudicotyledons</taxon>
        <taxon>Gunneridae</taxon>
        <taxon>Pentapetalae</taxon>
        <taxon>rosids</taxon>
        <taxon>malvids</taxon>
        <taxon>Brassicales</taxon>
        <taxon>Brassicaceae</taxon>
        <taxon>Brassiceae</taxon>
        <taxon>Raphanus</taxon>
    </lineage>
</organism>
<dbReference type="KEGG" id="rsz:108807502"/>
<protein>
    <submittedName>
        <fullName evidence="4 5">F-box/kelch-repeat protein At3g04660-like</fullName>
    </submittedName>
</protein>
<evidence type="ECO:0000313" key="4">
    <source>
        <dbReference type="RefSeq" id="XP_018435291.1"/>
    </source>
</evidence>
<feature type="region of interest" description="Disordered" evidence="1">
    <location>
        <begin position="1"/>
        <end position="23"/>
    </location>
</feature>
<name>A0A6J0JJW0_RAPSA</name>
<evidence type="ECO:0000313" key="3">
    <source>
        <dbReference type="Proteomes" id="UP000504610"/>
    </source>
</evidence>
<dbReference type="RefSeq" id="XP_056851590.1">
    <property type="nucleotide sequence ID" value="XM_056995610.1"/>
</dbReference>
<dbReference type="GeneID" id="108807502"/>
<proteinExistence type="predicted"/>
<dbReference type="InterPro" id="IPR001810">
    <property type="entry name" value="F-box_dom"/>
</dbReference>
<dbReference type="NCBIfam" id="TIGR01640">
    <property type="entry name" value="F_box_assoc_1"/>
    <property type="match status" value="1"/>
</dbReference>
<reference evidence="4 5" key="2">
    <citation type="submission" date="2025-04" db="UniProtKB">
        <authorList>
            <consortium name="RefSeq"/>
        </authorList>
    </citation>
    <scope>IDENTIFICATION</scope>
    <source>
        <tissue evidence="4 5">Leaf</tissue>
    </source>
</reference>
<gene>
    <name evidence="4" type="primary">LOC108807502</name>
    <name evidence="5" type="synonym">LOC130500673</name>
    <name evidence="6" type="synonym">LOC130505999</name>
</gene>
<dbReference type="RefSeq" id="XP_056856581.1">
    <property type="nucleotide sequence ID" value="XM_057000601.1"/>
</dbReference>
<dbReference type="Proteomes" id="UP000504610">
    <property type="component" value="Chromosome 6"/>
</dbReference>
<keyword evidence="3" id="KW-1185">Reference proteome</keyword>
<dbReference type="PANTHER" id="PTHR31111:SF76">
    <property type="entry name" value="F-BOX DOMAIN-CONTAINING PROTEIN"/>
    <property type="match status" value="1"/>
</dbReference>
<evidence type="ECO:0000259" key="2">
    <source>
        <dbReference type="SMART" id="SM00256"/>
    </source>
</evidence>
<accession>A0A6J0JJW0</accession>
<dbReference type="InterPro" id="IPR036047">
    <property type="entry name" value="F-box-like_dom_sf"/>
</dbReference>
<sequence length="383" mass="43867">MKRAKRKETTRTNQQCLTKKEDENNQSSIVPMDLIIEILLKVPTESIARFVLVSKQWSSIIRGKEFTNLYIARSSTRMRLLFTVQMLEEQFLQSCSQNDPSSDRHRLNITPYNHVFAYSPPIRGLICRPMDLKVLVANPSTGQLFTLPRVKTNRRGVLSFLGYDPVNDVYKVLCMTVLRVHQERGSRVVSEEHQVYTLGVGQRKWRMVECKHPHLPPTRTNLPTKGLCINGILYYYAWIQNEGALISFDLISEEFNVIKLPVDNPCIVNYTGKLAIAGGINNDGALDLWVLEDASKQEWFKVSIVVPSWRDLAGTNIGYFRFRGTLSTGELMFSTPSCVNYYFISYNPKENNAKKVVVEGIGDPYNYLEVYFDHVDSPMFLSL</sequence>
<dbReference type="InterPro" id="IPR013187">
    <property type="entry name" value="F-box-assoc_dom_typ3"/>
</dbReference>
<evidence type="ECO:0000313" key="6">
    <source>
        <dbReference type="RefSeq" id="XP_056856581.1"/>
    </source>
</evidence>
<reference evidence="3" key="1">
    <citation type="journal article" date="2019" name="Database">
        <title>The radish genome database (RadishGD): an integrated information resource for radish genomics.</title>
        <authorList>
            <person name="Yu H.J."/>
            <person name="Baek S."/>
            <person name="Lee Y.J."/>
            <person name="Cho A."/>
            <person name="Mun J.H."/>
        </authorList>
    </citation>
    <scope>NUCLEOTIDE SEQUENCE [LARGE SCALE GENOMIC DNA]</scope>
    <source>
        <strain evidence="3">cv. WK10039</strain>
    </source>
</reference>
<dbReference type="AlphaFoldDB" id="A0A6J0JJW0"/>
<feature type="domain" description="F-box" evidence="2">
    <location>
        <begin position="30"/>
        <end position="70"/>
    </location>
</feature>
<dbReference type="PANTHER" id="PTHR31111">
    <property type="entry name" value="BNAA05G37150D PROTEIN-RELATED"/>
    <property type="match status" value="1"/>
</dbReference>